<feature type="transmembrane region" description="Helical" evidence="5">
    <location>
        <begin position="326"/>
        <end position="347"/>
    </location>
</feature>
<dbReference type="InterPro" id="IPR007016">
    <property type="entry name" value="O-antigen_ligase-rel_domated"/>
</dbReference>
<keyword evidence="3 5" id="KW-1133">Transmembrane helix</keyword>
<dbReference type="Pfam" id="PF04932">
    <property type="entry name" value="Wzy_C"/>
    <property type="match status" value="1"/>
</dbReference>
<feature type="transmembrane region" description="Helical" evidence="5">
    <location>
        <begin position="7"/>
        <end position="26"/>
    </location>
</feature>
<keyword evidence="2 5" id="KW-0812">Transmembrane</keyword>
<evidence type="ECO:0000313" key="8">
    <source>
        <dbReference type="Proteomes" id="UP000204551"/>
    </source>
</evidence>
<evidence type="ECO:0000256" key="5">
    <source>
        <dbReference type="SAM" id="Phobius"/>
    </source>
</evidence>
<keyword evidence="4 5" id="KW-0472">Membrane</keyword>
<dbReference type="Proteomes" id="UP000204551">
    <property type="component" value="Chromosome"/>
</dbReference>
<name>A0A221UUW8_9FLAO</name>
<evidence type="ECO:0000313" key="7">
    <source>
        <dbReference type="EMBL" id="ASO04886.1"/>
    </source>
</evidence>
<evidence type="ECO:0000256" key="4">
    <source>
        <dbReference type="ARBA" id="ARBA00023136"/>
    </source>
</evidence>
<feature type="transmembrane region" description="Helical" evidence="5">
    <location>
        <begin position="63"/>
        <end position="84"/>
    </location>
</feature>
<organism evidence="7 8">
    <name type="scientific">Arenibacter algicola</name>
    <dbReference type="NCBI Taxonomy" id="616991"/>
    <lineage>
        <taxon>Bacteria</taxon>
        <taxon>Pseudomonadati</taxon>
        <taxon>Bacteroidota</taxon>
        <taxon>Flavobacteriia</taxon>
        <taxon>Flavobacteriales</taxon>
        <taxon>Flavobacteriaceae</taxon>
        <taxon>Arenibacter</taxon>
    </lineage>
</organism>
<evidence type="ECO:0000256" key="2">
    <source>
        <dbReference type="ARBA" id="ARBA00022692"/>
    </source>
</evidence>
<dbReference type="RefSeq" id="WP_093977786.1">
    <property type="nucleotide sequence ID" value="NZ_CP022515.1"/>
</dbReference>
<feature type="transmembrane region" description="Helical" evidence="5">
    <location>
        <begin position="229"/>
        <end position="246"/>
    </location>
</feature>
<comment type="subcellular location">
    <subcellularLocation>
        <location evidence="1">Membrane</location>
        <topology evidence="1">Multi-pass membrane protein</topology>
    </subcellularLocation>
</comment>
<sequence length="402" mass="47024">MKLKSKYIYYLLVLLPFILVFISEIISFRNQHVGSIFKLAAICYMLLYSLFHLKFEKKLIISIAVFLPIFFFHIIISFNINAAIEEAIRYFFPIIVLMYGFTIRKYYLLIIYFIIGYGLINNCYQLIVYINWLRDVPVQWFYLKVVNSDIYYYNSTMGVIRAVGLLGFFAVYGFLNLISFFLTRNFYHGKYKNTLLTIFAFGVLSSLSFKAIGVFLFLLLLLSNQKIKLLIGILFLVVFSIVLFPQKSLDFSNQLTLRIKTYITEGNSARAESYKVMFNDMADFRLMGRGIGSFGGASSTHYDSPVYDEVNFNWYKTPYLATTDTYFPHVFVEMGILGGLLYFLVIMSPIMKRYYSKNVLLMLFTIYVSLFFDSLFSFALNNLAYLMLSLIFIYPILEYDRK</sequence>
<reference evidence="7 8" key="1">
    <citation type="submission" date="2017-07" db="EMBL/GenBank/DDBJ databases">
        <title>Genome Sequence of Arenibacter algicola Strain SMS7 Isolated from a culture of the Diatom Skeletonema marinoi.</title>
        <authorList>
            <person name="Topel M."/>
            <person name="Pinder M.I.M."/>
            <person name="Johansson O.N."/>
            <person name="Kourtchenko O."/>
            <person name="Godhe A."/>
            <person name="Clarke A.K."/>
        </authorList>
    </citation>
    <scope>NUCLEOTIDE SEQUENCE [LARGE SCALE GENOMIC DNA]</scope>
    <source>
        <strain evidence="7 8">SMS7</strain>
    </source>
</reference>
<feature type="transmembrane region" description="Helical" evidence="5">
    <location>
        <begin position="195"/>
        <end position="222"/>
    </location>
</feature>
<gene>
    <name evidence="7" type="ORF">AREALGSMS7_01416</name>
</gene>
<feature type="domain" description="O-antigen ligase-related" evidence="6">
    <location>
        <begin position="198"/>
        <end position="343"/>
    </location>
</feature>
<dbReference type="GO" id="GO:0016020">
    <property type="term" value="C:membrane"/>
    <property type="evidence" value="ECO:0007669"/>
    <property type="project" value="UniProtKB-SubCell"/>
</dbReference>
<evidence type="ECO:0000259" key="6">
    <source>
        <dbReference type="Pfam" id="PF04932"/>
    </source>
</evidence>
<accession>A0A221UUW8</accession>
<dbReference type="EMBL" id="CP022515">
    <property type="protein sequence ID" value="ASO04886.1"/>
    <property type="molecule type" value="Genomic_DNA"/>
</dbReference>
<evidence type="ECO:0000256" key="1">
    <source>
        <dbReference type="ARBA" id="ARBA00004141"/>
    </source>
</evidence>
<dbReference type="AlphaFoldDB" id="A0A221UUW8"/>
<proteinExistence type="predicted"/>
<protein>
    <recommendedName>
        <fullName evidence="6">O-antigen ligase-related domain-containing protein</fullName>
    </recommendedName>
</protein>
<feature type="transmembrane region" description="Helical" evidence="5">
    <location>
        <begin position="32"/>
        <end position="51"/>
    </location>
</feature>
<dbReference type="KEGG" id="aalg:AREALGSMS7_01416"/>
<feature type="transmembrane region" description="Helical" evidence="5">
    <location>
        <begin position="162"/>
        <end position="183"/>
    </location>
</feature>
<feature type="transmembrane region" description="Helical" evidence="5">
    <location>
        <begin position="378"/>
        <end position="397"/>
    </location>
</feature>
<feature type="transmembrane region" description="Helical" evidence="5">
    <location>
        <begin position="354"/>
        <end position="372"/>
    </location>
</feature>
<evidence type="ECO:0000256" key="3">
    <source>
        <dbReference type="ARBA" id="ARBA00022989"/>
    </source>
</evidence>